<evidence type="ECO:0000256" key="4">
    <source>
        <dbReference type="ARBA" id="ARBA00023163"/>
    </source>
</evidence>
<sequence>MSTATMNFHQFPLWPTSTSSLQSTTKPSDFTVSSLLGENSSNPYVNLFKFPLTSMRQPPGPPLPPQPPSFRLGTVQDDGVQDDPKVELDGKQLWDQFHQHGTEMVITKSGRRMFPAYKVKASGLDKRAKYILLMDVVAADDCRYKFHNSRWMIAGKADPEMPKRMYIHPDSPATGEQWMSKIISFHKLKLTNNISDKHGFTILNSMHKYQPRFHIARTDTLVDLAWCPFKTFLFNETEFIAVTAYQNEKITQLKIDHNPFAKGFRDNGQGKREKKRMTLNGSLNDGSDPPQSFMDDSEDEDVCVDETENQVVVDDQVLLQHHHHQNKHVPSPYHHSVHSALILRHQQQLRHAYGLHQHILLRTNYENQLLNNHQQMRMSKKRLHSNDDDEDITTTTITTNNTNEKLTKRIKQERLSNDGSQDECKLKSPNKISPNELHHEQIALKVSSNSEKPSASKSSFRIDDVVKPDVLLTNGRTNEQTLPSGIGSNLYWYLYGGLSPPECQAWYETLLMKQEHPFDQRHQSHPLLLPRHQRQPSTTAISSGLIIPQAQHPFSKLFNRPPLLPIPRMALAAAATTATTSFPPVTDELKSSISSCSSPPSSSDRSSDTESK</sequence>
<dbReference type="Pfam" id="PF00907">
    <property type="entry name" value="T-box"/>
    <property type="match status" value="1"/>
</dbReference>
<dbReference type="InterPro" id="IPR001699">
    <property type="entry name" value="TF_T-box"/>
</dbReference>
<evidence type="ECO:0000256" key="3">
    <source>
        <dbReference type="ARBA" id="ARBA00023125"/>
    </source>
</evidence>
<evidence type="ECO:0000313" key="9">
    <source>
        <dbReference type="EMBL" id="CAF0949088.1"/>
    </source>
</evidence>
<dbReference type="Gene3D" id="2.60.40.820">
    <property type="entry name" value="Transcription factor, T-box"/>
    <property type="match status" value="1"/>
</dbReference>
<protein>
    <recommendedName>
        <fullName evidence="8">T-box domain-containing protein</fullName>
    </recommendedName>
</protein>
<comment type="caution">
    <text evidence="10">The sequence shown here is derived from an EMBL/GenBank/DDBJ whole genome shotgun (WGS) entry which is preliminary data.</text>
</comment>
<feature type="compositionally biased region" description="Basic and acidic residues" evidence="7">
    <location>
        <begin position="413"/>
        <end position="426"/>
    </location>
</feature>
<dbReference type="FunFam" id="2.60.40.820:FF:000016">
    <property type="entry name" value="T-box transcription factor TBX2-A"/>
    <property type="match status" value="1"/>
</dbReference>
<dbReference type="EMBL" id="CAJOBA010004774">
    <property type="protein sequence ID" value="CAF3723483.1"/>
    <property type="molecule type" value="Genomic_DNA"/>
</dbReference>
<evidence type="ECO:0000256" key="1">
    <source>
        <dbReference type="ARBA" id="ARBA00004123"/>
    </source>
</evidence>
<keyword evidence="3 6" id="KW-0238">DNA-binding</keyword>
<dbReference type="GO" id="GO:0001708">
    <property type="term" value="P:cell fate specification"/>
    <property type="evidence" value="ECO:0007669"/>
    <property type="project" value="TreeGrafter"/>
</dbReference>
<dbReference type="AlphaFoldDB" id="A0A814EYM1"/>
<dbReference type="InterPro" id="IPR046360">
    <property type="entry name" value="T-box_DNA-bd"/>
</dbReference>
<comment type="subcellular location">
    <subcellularLocation>
        <location evidence="1 6">Nucleus</location>
    </subcellularLocation>
</comment>
<accession>A0A814EYM1</accession>
<gene>
    <name evidence="10" type="ORF">GPM918_LOCUS12480</name>
    <name evidence="9" type="ORF">OVA965_LOCUS12055</name>
    <name evidence="12" type="ORF">SRO942_LOCUS12480</name>
    <name evidence="11" type="ORF">TMI583_LOCUS12059</name>
</gene>
<dbReference type="PRINTS" id="PR00937">
    <property type="entry name" value="TBOX"/>
</dbReference>
<evidence type="ECO:0000256" key="6">
    <source>
        <dbReference type="PROSITE-ProRule" id="PRU00201"/>
    </source>
</evidence>
<dbReference type="GO" id="GO:0000978">
    <property type="term" value="F:RNA polymerase II cis-regulatory region sequence-specific DNA binding"/>
    <property type="evidence" value="ECO:0007669"/>
    <property type="project" value="InterPro"/>
</dbReference>
<dbReference type="EMBL" id="CAJNOK010004769">
    <property type="protein sequence ID" value="CAF0949088.1"/>
    <property type="molecule type" value="Genomic_DNA"/>
</dbReference>
<keyword evidence="13" id="KW-1185">Reference proteome</keyword>
<feature type="domain" description="T-box" evidence="8">
    <location>
        <begin position="88"/>
        <end position="266"/>
    </location>
</feature>
<dbReference type="GO" id="GO:0005634">
    <property type="term" value="C:nucleus"/>
    <property type="evidence" value="ECO:0007669"/>
    <property type="project" value="UniProtKB-SubCell"/>
</dbReference>
<dbReference type="GO" id="GO:0000981">
    <property type="term" value="F:DNA-binding transcription factor activity, RNA polymerase II-specific"/>
    <property type="evidence" value="ECO:0007669"/>
    <property type="project" value="TreeGrafter"/>
</dbReference>
<keyword evidence="4" id="KW-0804">Transcription</keyword>
<evidence type="ECO:0000256" key="5">
    <source>
        <dbReference type="ARBA" id="ARBA00023242"/>
    </source>
</evidence>
<feature type="compositionally biased region" description="Basic and acidic residues" evidence="7">
    <location>
        <begin position="261"/>
        <end position="271"/>
    </location>
</feature>
<dbReference type="PROSITE" id="PS01283">
    <property type="entry name" value="TBOX_1"/>
    <property type="match status" value="1"/>
</dbReference>
<feature type="region of interest" description="Disordered" evidence="7">
    <location>
        <begin position="413"/>
        <end position="436"/>
    </location>
</feature>
<dbReference type="Proteomes" id="UP000663829">
    <property type="component" value="Unassembled WGS sequence"/>
</dbReference>
<dbReference type="PANTHER" id="PTHR11267:SF181">
    <property type="entry name" value="OPTOMOTOR-BLIND PROTEIN"/>
    <property type="match status" value="1"/>
</dbReference>
<dbReference type="Proteomes" id="UP000682733">
    <property type="component" value="Unassembled WGS sequence"/>
</dbReference>
<dbReference type="SMART" id="SM00425">
    <property type="entry name" value="TBOX"/>
    <property type="match status" value="1"/>
</dbReference>
<evidence type="ECO:0000256" key="7">
    <source>
        <dbReference type="SAM" id="MobiDB-lite"/>
    </source>
</evidence>
<dbReference type="PANTHER" id="PTHR11267">
    <property type="entry name" value="T-BOX PROTEIN-RELATED"/>
    <property type="match status" value="1"/>
</dbReference>
<dbReference type="PROSITE" id="PS01264">
    <property type="entry name" value="TBOX_2"/>
    <property type="match status" value="1"/>
</dbReference>
<dbReference type="GO" id="GO:0045893">
    <property type="term" value="P:positive regulation of DNA-templated transcription"/>
    <property type="evidence" value="ECO:0007669"/>
    <property type="project" value="InterPro"/>
</dbReference>
<dbReference type="PROSITE" id="PS50252">
    <property type="entry name" value="TBOX_3"/>
    <property type="match status" value="1"/>
</dbReference>
<dbReference type="EMBL" id="CAJOBC010002737">
    <property type="protein sequence ID" value="CAF3748604.1"/>
    <property type="molecule type" value="Genomic_DNA"/>
</dbReference>
<dbReference type="GO" id="GO:0000785">
    <property type="term" value="C:chromatin"/>
    <property type="evidence" value="ECO:0007669"/>
    <property type="project" value="TreeGrafter"/>
</dbReference>
<evidence type="ECO:0000313" key="13">
    <source>
        <dbReference type="Proteomes" id="UP000663829"/>
    </source>
</evidence>
<evidence type="ECO:0000313" key="11">
    <source>
        <dbReference type="EMBL" id="CAF3723483.1"/>
    </source>
</evidence>
<comment type="caution">
    <text evidence="6">Lacks conserved residue(s) required for the propagation of feature annotation.</text>
</comment>
<feature type="region of interest" description="Disordered" evidence="7">
    <location>
        <begin position="261"/>
        <end position="299"/>
    </location>
</feature>
<feature type="region of interest" description="Disordered" evidence="7">
    <location>
        <begin position="581"/>
        <end position="612"/>
    </location>
</feature>
<organism evidence="10 13">
    <name type="scientific">Didymodactylos carnosus</name>
    <dbReference type="NCBI Taxonomy" id="1234261"/>
    <lineage>
        <taxon>Eukaryota</taxon>
        <taxon>Metazoa</taxon>
        <taxon>Spiralia</taxon>
        <taxon>Gnathifera</taxon>
        <taxon>Rotifera</taxon>
        <taxon>Eurotatoria</taxon>
        <taxon>Bdelloidea</taxon>
        <taxon>Philodinida</taxon>
        <taxon>Philodinidae</taxon>
        <taxon>Didymodactylos</taxon>
    </lineage>
</organism>
<dbReference type="OrthoDB" id="7442607at2759"/>
<feature type="compositionally biased region" description="Low complexity" evidence="7">
    <location>
        <begin position="581"/>
        <end position="604"/>
    </location>
</feature>
<keyword evidence="5 6" id="KW-0539">Nucleus</keyword>
<evidence type="ECO:0000259" key="8">
    <source>
        <dbReference type="PROSITE" id="PS50252"/>
    </source>
</evidence>
<dbReference type="InterPro" id="IPR008967">
    <property type="entry name" value="p53-like_TF_DNA-bd_sf"/>
</dbReference>
<dbReference type="EMBL" id="CAJNOQ010002737">
    <property type="protein sequence ID" value="CAF0975743.1"/>
    <property type="molecule type" value="Genomic_DNA"/>
</dbReference>
<dbReference type="InterPro" id="IPR036960">
    <property type="entry name" value="T-box_sf"/>
</dbReference>
<reference evidence="10" key="1">
    <citation type="submission" date="2021-02" db="EMBL/GenBank/DDBJ databases">
        <authorList>
            <person name="Nowell W R."/>
        </authorList>
    </citation>
    <scope>NUCLEOTIDE SEQUENCE</scope>
</reference>
<dbReference type="InterPro" id="IPR018186">
    <property type="entry name" value="TF_T-box_CS"/>
</dbReference>
<dbReference type="SUPFAM" id="SSF49417">
    <property type="entry name" value="p53-like transcription factors"/>
    <property type="match status" value="1"/>
</dbReference>
<evidence type="ECO:0000313" key="12">
    <source>
        <dbReference type="EMBL" id="CAF3748604.1"/>
    </source>
</evidence>
<name>A0A814EYM1_9BILA</name>
<dbReference type="Proteomes" id="UP000681722">
    <property type="component" value="Unassembled WGS sequence"/>
</dbReference>
<dbReference type="Proteomes" id="UP000677228">
    <property type="component" value="Unassembled WGS sequence"/>
</dbReference>
<evidence type="ECO:0000256" key="2">
    <source>
        <dbReference type="ARBA" id="ARBA00023015"/>
    </source>
</evidence>
<evidence type="ECO:0000313" key="10">
    <source>
        <dbReference type="EMBL" id="CAF0975743.1"/>
    </source>
</evidence>
<proteinExistence type="predicted"/>
<dbReference type="CDD" id="cd20188">
    <property type="entry name" value="T-box_TBX2_3-like"/>
    <property type="match status" value="1"/>
</dbReference>
<keyword evidence="2" id="KW-0805">Transcription regulation</keyword>